<reference evidence="1 2" key="1">
    <citation type="journal article" date="2014" name="BMC Genomics">
        <title>Comparative genomics of Bradyrhizobium japonicum CPAC 15 and Bradyrhizobium diazoefficiens CPAC 7: elite model strains for understanding symbiotic performance with soybean.</title>
        <authorList>
            <person name="Siqueira A.F."/>
            <person name="Ormeno-Orrillo E."/>
            <person name="Souza R.C."/>
            <person name="Rodrigues E.P."/>
            <person name="Almeida L.G."/>
            <person name="Barcellos F.G."/>
            <person name="Batista J.S."/>
            <person name="Nakatami A.S."/>
            <person name="Martinez-Romero E."/>
            <person name="Vasconcelos A.T."/>
            <person name="Hungria M."/>
        </authorList>
    </citation>
    <scope>NUCLEOTIDE SEQUENCE [LARGE SCALE GENOMIC DNA]</scope>
    <source>
        <strain evidence="1 2">SEMIA 5080</strain>
    </source>
</reference>
<accession>A0A837CII4</accession>
<sequence length="122" mass="13406">MWVLASISLVDEALAAALLTAAADERREKSALQEAIRLLLGERDIFGAYDKETLEDASDRSLRQSAHDVTQTLSTSKLIDIGVLRADAIRTETVGNLADIRTPYSPILSNLYATEKFIGWNV</sequence>
<dbReference type="EMBL" id="ADOU02000004">
    <property type="protein sequence ID" value="KGJ69090.1"/>
    <property type="molecule type" value="Genomic_DNA"/>
</dbReference>
<evidence type="ECO:0000313" key="1">
    <source>
        <dbReference type="EMBL" id="KGJ69090.1"/>
    </source>
</evidence>
<dbReference type="AlphaFoldDB" id="A0A837CII4"/>
<evidence type="ECO:0000313" key="2">
    <source>
        <dbReference type="Proteomes" id="UP000024900"/>
    </source>
</evidence>
<organism evidence="1 2">
    <name type="scientific">Bradyrhizobium diazoefficiens SEMIA 5080</name>
    <dbReference type="NCBI Taxonomy" id="754504"/>
    <lineage>
        <taxon>Bacteria</taxon>
        <taxon>Pseudomonadati</taxon>
        <taxon>Pseudomonadota</taxon>
        <taxon>Alphaproteobacteria</taxon>
        <taxon>Hyphomicrobiales</taxon>
        <taxon>Nitrobacteraceae</taxon>
        <taxon>Bradyrhizobium</taxon>
    </lineage>
</organism>
<gene>
    <name evidence="1" type="ORF">BJA5080_00009</name>
</gene>
<protein>
    <submittedName>
        <fullName evidence="1">Uncharacterized protein</fullName>
    </submittedName>
</protein>
<proteinExistence type="predicted"/>
<dbReference type="Proteomes" id="UP000024900">
    <property type="component" value="Unassembled WGS sequence"/>
</dbReference>
<dbReference type="RefSeq" id="WP_028171903.1">
    <property type="nucleotide sequence ID" value="NZ_ADOU02000004.1"/>
</dbReference>
<name>A0A837CII4_9BRAD</name>
<comment type="caution">
    <text evidence="1">The sequence shown here is derived from an EMBL/GenBank/DDBJ whole genome shotgun (WGS) entry which is preliminary data.</text>
</comment>